<sequence length="45" mass="5334">MSKNVTVKLIKKMHTFTLKLASGIGVFEPESFQYWLLNEQVWMLF</sequence>
<organism evidence="1 2">
    <name type="scientific">Paraglaciecola polaris LMG 21857</name>
    <dbReference type="NCBI Taxonomy" id="1129793"/>
    <lineage>
        <taxon>Bacteria</taxon>
        <taxon>Pseudomonadati</taxon>
        <taxon>Pseudomonadota</taxon>
        <taxon>Gammaproteobacteria</taxon>
        <taxon>Alteromonadales</taxon>
        <taxon>Alteromonadaceae</taxon>
        <taxon>Paraglaciecola</taxon>
    </lineage>
</organism>
<dbReference type="AlphaFoldDB" id="K7A3S0"/>
<protein>
    <submittedName>
        <fullName evidence="1">Uncharacterized protein</fullName>
    </submittedName>
</protein>
<name>K7A3S0_9ALTE</name>
<proteinExistence type="predicted"/>
<reference evidence="2" key="1">
    <citation type="journal article" date="2014" name="Environ. Microbiol.">
        <title>Comparative genomics of the marine bacterial genus Glaciecola reveals the high degree of genomic diversity and genomic characteristic for cold adaptation.</title>
        <authorList>
            <person name="Qin Q.L."/>
            <person name="Xie B.B."/>
            <person name="Yu Y."/>
            <person name="Shu Y.L."/>
            <person name="Rong J.C."/>
            <person name="Zhang Y.J."/>
            <person name="Zhao D.L."/>
            <person name="Chen X.L."/>
            <person name="Zhang X.Y."/>
            <person name="Chen B."/>
            <person name="Zhou B.C."/>
            <person name="Zhang Y.Z."/>
        </authorList>
    </citation>
    <scope>NUCLEOTIDE SEQUENCE [LARGE SCALE GENOMIC DNA]</scope>
    <source>
        <strain evidence="2">LMG 21857</strain>
    </source>
</reference>
<keyword evidence="2" id="KW-1185">Reference proteome</keyword>
<comment type="caution">
    <text evidence="1">The sequence shown here is derived from an EMBL/GenBank/DDBJ whole genome shotgun (WGS) entry which is preliminary data.</text>
</comment>
<dbReference type="EMBL" id="BAER01000140">
    <property type="protein sequence ID" value="GAC35538.1"/>
    <property type="molecule type" value="Genomic_DNA"/>
</dbReference>
<gene>
    <name evidence="1" type="ORF">GPLA_4664</name>
</gene>
<accession>K7A3S0</accession>
<dbReference type="Proteomes" id="UP000006322">
    <property type="component" value="Unassembled WGS sequence"/>
</dbReference>
<evidence type="ECO:0000313" key="1">
    <source>
        <dbReference type="EMBL" id="GAC35538.1"/>
    </source>
</evidence>
<dbReference type="STRING" id="1129793.GPLA_4664"/>
<evidence type="ECO:0000313" key="2">
    <source>
        <dbReference type="Proteomes" id="UP000006322"/>
    </source>
</evidence>